<protein>
    <recommendedName>
        <fullName evidence="4">F-box domain-containing protein</fullName>
    </recommendedName>
</protein>
<feature type="region of interest" description="Disordered" evidence="1">
    <location>
        <begin position="463"/>
        <end position="579"/>
    </location>
</feature>
<reference evidence="2 3" key="1">
    <citation type="journal article" date="2022" name="G3 (Bethesda)">
        <title>Enemy or ally: a genomic approach to elucidate the lifestyle of Phyllosticta citrichinaensis.</title>
        <authorList>
            <person name="Buijs V.A."/>
            <person name="Groenewald J.Z."/>
            <person name="Haridas S."/>
            <person name="LaButti K.M."/>
            <person name="Lipzen A."/>
            <person name="Martin F.M."/>
            <person name="Barry K."/>
            <person name="Grigoriev I.V."/>
            <person name="Crous P.W."/>
            <person name="Seidl M.F."/>
        </authorList>
    </citation>
    <scope>NUCLEOTIDE SEQUENCE [LARGE SCALE GENOMIC DNA]</scope>
    <source>
        <strain evidence="2 3">CBS 129764</strain>
    </source>
</reference>
<gene>
    <name evidence="2" type="ORF">IWX90DRAFT_510223</name>
</gene>
<feature type="compositionally biased region" description="Polar residues" evidence="1">
    <location>
        <begin position="516"/>
        <end position="539"/>
    </location>
</feature>
<proteinExistence type="predicted"/>
<dbReference type="EMBL" id="JBBWUH010000001">
    <property type="protein sequence ID" value="KAK8177440.1"/>
    <property type="molecule type" value="Genomic_DNA"/>
</dbReference>
<evidence type="ECO:0008006" key="4">
    <source>
        <dbReference type="Google" id="ProtNLM"/>
    </source>
</evidence>
<accession>A0ABR1Y6U0</accession>
<feature type="compositionally biased region" description="Polar residues" evidence="1">
    <location>
        <begin position="487"/>
        <end position="496"/>
    </location>
</feature>
<evidence type="ECO:0000313" key="3">
    <source>
        <dbReference type="Proteomes" id="UP001456524"/>
    </source>
</evidence>
<name>A0ABR1Y6U0_9PEZI</name>
<dbReference type="Proteomes" id="UP001456524">
    <property type="component" value="Unassembled WGS sequence"/>
</dbReference>
<organism evidence="2 3">
    <name type="scientific">Phyllosticta citrichinensis</name>
    <dbReference type="NCBI Taxonomy" id="1130410"/>
    <lineage>
        <taxon>Eukaryota</taxon>
        <taxon>Fungi</taxon>
        <taxon>Dikarya</taxon>
        <taxon>Ascomycota</taxon>
        <taxon>Pezizomycotina</taxon>
        <taxon>Dothideomycetes</taxon>
        <taxon>Dothideomycetes incertae sedis</taxon>
        <taxon>Botryosphaeriales</taxon>
        <taxon>Phyllostictaceae</taxon>
        <taxon>Phyllosticta</taxon>
    </lineage>
</organism>
<feature type="region of interest" description="Disordered" evidence="1">
    <location>
        <begin position="69"/>
        <end position="94"/>
    </location>
</feature>
<keyword evidence="3" id="KW-1185">Reference proteome</keyword>
<evidence type="ECO:0000256" key="1">
    <source>
        <dbReference type="SAM" id="MobiDB-lite"/>
    </source>
</evidence>
<feature type="compositionally biased region" description="Low complexity" evidence="1">
    <location>
        <begin position="69"/>
        <end position="80"/>
    </location>
</feature>
<comment type="caution">
    <text evidence="2">The sequence shown here is derived from an EMBL/GenBank/DDBJ whole genome shotgun (WGS) entry which is preliminary data.</text>
</comment>
<sequence length="579" mass="64555">MSQDFVNMDIIETLAILVSNYSNIEQSPGLFGHMSLADVAPTDSSPAGPLVPRPSSVDLPALHTQYSSLPSQSSLQSGLPMLDRGTSRRRALSAPARIPTGRTTKKTLATLPGEMLLEIVGWVGAMSPVHRNGESALVNFSRTSYKMRELCRRQLFRAVVVEFTDLYGPGKYDGLLNPDMTMHETPDDLRSIRCFALKAREGWRNRPRTPGLLKISRAGLILIWVLRTSRKLEKLTVTLPPAFQNFRHLVVTAESEGNLELRFVKELIIDKNAHFLLDWCPNITSVTLVGFSTLDPRPNGFMDSLERVASKKHLRRLEIDCAFDDMWRTFPRMDHLERFVLVGEIPRFGLTHLWSIKLELTAKMPQLKSLTLVVTGRFSRASPAPMLFQREAVVAHWARGFFKIHRRLEEFGIACMFYDRGRVKEPRFNSYWKATRPAGGKWNSQLQSLDGLTLGSLSPVELRRQKKKAAGGSGSVKGNLYEHSESTRGPINTPTASERDSDVFMPPPRRPEHSDNSSITGISKTRATGPLSSVASATPGSLRKARAASRRGSSTVGHSDPSGKASDRRHKDVMYICSP</sequence>
<evidence type="ECO:0000313" key="2">
    <source>
        <dbReference type="EMBL" id="KAK8177440.1"/>
    </source>
</evidence>